<feature type="compositionally biased region" description="Low complexity" evidence="2">
    <location>
        <begin position="183"/>
        <end position="192"/>
    </location>
</feature>
<dbReference type="Pfam" id="PF05149">
    <property type="entry name" value="Flagellar_rod"/>
    <property type="match status" value="1"/>
</dbReference>
<keyword evidence="4" id="KW-1185">Reference proteome</keyword>
<accession>A0A0M9FPH5</accession>
<dbReference type="InterPro" id="IPR053120">
    <property type="entry name" value="PFR_Component"/>
</dbReference>
<keyword evidence="1" id="KW-0175">Coiled coil</keyword>
<dbReference type="PANTHER" id="PTHR34732">
    <property type="entry name" value="69 KDA PARAFLAGELLAR ROD PROTEIN-RELATED"/>
    <property type="match status" value="1"/>
</dbReference>
<feature type="region of interest" description="Disordered" evidence="2">
    <location>
        <begin position="283"/>
        <end position="323"/>
    </location>
</feature>
<dbReference type="RefSeq" id="XP_015651796.1">
    <property type="nucleotide sequence ID" value="XM_015809586.1"/>
</dbReference>
<keyword evidence="3" id="KW-0969">Cilium</keyword>
<dbReference type="AlphaFoldDB" id="A0A0M9FPH5"/>
<feature type="compositionally biased region" description="Basic and acidic residues" evidence="2">
    <location>
        <begin position="1019"/>
        <end position="1029"/>
    </location>
</feature>
<comment type="caution">
    <text evidence="3">The sequence shown here is derived from an EMBL/GenBank/DDBJ whole genome shotgun (WGS) entry which is preliminary data.</text>
</comment>
<feature type="region of interest" description="Disordered" evidence="2">
    <location>
        <begin position="418"/>
        <end position="454"/>
    </location>
</feature>
<feature type="region of interest" description="Disordered" evidence="2">
    <location>
        <begin position="144"/>
        <end position="235"/>
    </location>
</feature>
<feature type="compositionally biased region" description="Polar residues" evidence="2">
    <location>
        <begin position="975"/>
        <end position="991"/>
    </location>
</feature>
<evidence type="ECO:0000256" key="1">
    <source>
        <dbReference type="SAM" id="Coils"/>
    </source>
</evidence>
<feature type="region of interest" description="Disordered" evidence="2">
    <location>
        <begin position="920"/>
        <end position="1055"/>
    </location>
</feature>
<feature type="region of interest" description="Disordered" evidence="2">
    <location>
        <begin position="50"/>
        <end position="89"/>
    </location>
</feature>
<dbReference type="GO" id="GO:0031514">
    <property type="term" value="C:motile cilium"/>
    <property type="evidence" value="ECO:0007669"/>
    <property type="project" value="InterPro"/>
</dbReference>
<gene>
    <name evidence="3" type="ORF">ABB37_09913</name>
</gene>
<reference evidence="3 4" key="1">
    <citation type="submission" date="2015-07" db="EMBL/GenBank/DDBJ databases">
        <title>High-quality genome of monoxenous trypanosomatid Leptomonas pyrrhocoris.</title>
        <authorList>
            <person name="Flegontov P."/>
            <person name="Butenko A."/>
            <person name="Firsov S."/>
            <person name="Vlcek C."/>
            <person name="Logacheva M.D."/>
            <person name="Field M."/>
            <person name="Filatov D."/>
            <person name="Flegontova O."/>
            <person name="Gerasimov E."/>
            <person name="Jackson A.P."/>
            <person name="Kelly S."/>
            <person name="Opperdoes F."/>
            <person name="O'Reilly A."/>
            <person name="Votypka J."/>
            <person name="Yurchenko V."/>
            <person name="Lukes J."/>
        </authorList>
    </citation>
    <scope>NUCLEOTIDE SEQUENCE [LARGE SCALE GENOMIC DNA]</scope>
    <source>
        <strain evidence="3">H10</strain>
    </source>
</reference>
<proteinExistence type="predicted"/>
<name>A0A0M9FPH5_LEPPY</name>
<evidence type="ECO:0000313" key="3">
    <source>
        <dbReference type="EMBL" id="KPA73357.1"/>
    </source>
</evidence>
<organism evidence="3 4">
    <name type="scientific">Leptomonas pyrrhocoris</name>
    <name type="common">Firebug parasite</name>
    <dbReference type="NCBI Taxonomy" id="157538"/>
    <lineage>
        <taxon>Eukaryota</taxon>
        <taxon>Discoba</taxon>
        <taxon>Euglenozoa</taxon>
        <taxon>Kinetoplastea</taxon>
        <taxon>Metakinetoplastina</taxon>
        <taxon>Trypanosomatida</taxon>
        <taxon>Trypanosomatidae</taxon>
        <taxon>Leishmaniinae</taxon>
        <taxon>Leptomonas</taxon>
    </lineage>
</organism>
<evidence type="ECO:0000313" key="4">
    <source>
        <dbReference type="Proteomes" id="UP000037923"/>
    </source>
</evidence>
<feature type="coiled-coil region" evidence="1">
    <location>
        <begin position="815"/>
        <end position="842"/>
    </location>
</feature>
<feature type="compositionally biased region" description="Low complexity" evidence="2">
    <location>
        <begin position="436"/>
        <end position="449"/>
    </location>
</feature>
<feature type="coiled-coil region" evidence="1">
    <location>
        <begin position="590"/>
        <end position="628"/>
    </location>
</feature>
<dbReference type="VEuPathDB" id="TriTrypDB:LpyrH10_37_0180"/>
<dbReference type="OrthoDB" id="265539at2759"/>
<protein>
    <submittedName>
        <fullName evidence="3">Putative paraflagellar rod protein</fullName>
    </submittedName>
</protein>
<dbReference type="InterPro" id="IPR007824">
    <property type="entry name" value="Flagellar_rod"/>
</dbReference>
<dbReference type="OMA" id="GDMQRSE"/>
<keyword evidence="3" id="KW-0966">Cell projection</keyword>
<evidence type="ECO:0000256" key="2">
    <source>
        <dbReference type="SAM" id="MobiDB-lite"/>
    </source>
</evidence>
<sequence>MAASQVVADANVQVTLPSASPASGEFAAAHAQLLLIGEAIRTAVSDLAIAPTRPLPPPSSPQPLSQPAPGQQPHEDRAAPAAPPASRSTGLKTLSAFAADTARTPVMITATDRLAALHDHLRRVQSLMKEYETVSQRAVAMHLLPPTPAGEGEELERPSAAAPPAPPSPTRRNNSPPQPPSSSSPRPGAGAAHNKASVGNSTHVGPKPADANVERKEGPGGGNSSPSAAGPSLHQRRALASDAVFSRFCGLQTGPENLLLPWATSTPTTASTDAAFKLTSHMDEPHVDSSLSRPASPCSSSSQTSTSSSHHQASAALRLAQQQRQQAAATAPFAAYSEFFLHPQSPVTPAPLFAGDNKASAVDAYLSSPVAAADPVNGPSVLLRQLRDTQSQFEALRRCRLFSYEGRLRDLRATAAAAERNANETEGEANEKKRTSASSAPAKQAAAPPVEEPKWEHTTMVVERMSTVLTALRTRFICESHYAHCGTPAVTLGRQLHAFTQPLLRQLNELLSNPTLEEVDQDPREKLRRMKFDIEELQQAQADAITNGDMQRSEELYYEQTALSEAMKTPYDELEQLLEEYLDECVTAPLAALQEQKDTVTARLTRLIEEHAARLTAVAQDIDRVKEKRRAVLQSRHRQRNTMSTYQQGWKKQWQGNSDQQMMCYRAMEQLEQRLSGLQQAQSVLVDDWLAHMALERQREEDAAAFTCFAEARTQALTEAQRNLQSVVDGLRQFSGAIHFSCGHAEAFARDVLQNHVGEAQLALRKDRLAQFRALYLTLGDWRYKKSRNAAEIQKKVEYYTLQQEVAMDVLNPKAKEYSQAKQQWEAAKEEALLQLEQLDNRSRLQLEAFRPTEARLREAGVDFVSPEEELEQRNMQRTQRLVEYQKLIEEGIGVRASDGKRGSGTTAAAAAQRLPALLHNSTTAPPPPPPPAATTTTAAAPTRPYTSKTHSPSPPQFLRVGDNASEPRAVRRTMSFTDSANTTPATSSLDSDGRNEARFASTLPPILTKMSTPPRLCATEERIMRDISKTAGLGNSPGSGRNLKRKQMKKDVQR</sequence>
<dbReference type="PANTHER" id="PTHR34732:SF3">
    <property type="entry name" value="ROD PROTEIN, PUTATIVE-RELATED"/>
    <property type="match status" value="1"/>
</dbReference>
<dbReference type="GO" id="GO:0005516">
    <property type="term" value="F:calmodulin binding"/>
    <property type="evidence" value="ECO:0007669"/>
    <property type="project" value="InterPro"/>
</dbReference>
<dbReference type="GeneID" id="26910195"/>
<keyword evidence="3" id="KW-0282">Flagellum</keyword>
<feature type="compositionally biased region" description="Low complexity" evidence="2">
    <location>
        <begin position="289"/>
        <end position="323"/>
    </location>
</feature>
<feature type="compositionally biased region" description="Pro residues" evidence="2">
    <location>
        <begin position="53"/>
        <end position="66"/>
    </location>
</feature>
<dbReference type="Proteomes" id="UP000037923">
    <property type="component" value="Unassembled WGS sequence"/>
</dbReference>
<dbReference type="EMBL" id="LGTL01000037">
    <property type="protein sequence ID" value="KPA73357.1"/>
    <property type="molecule type" value="Genomic_DNA"/>
</dbReference>
<feature type="compositionally biased region" description="Low complexity" evidence="2">
    <location>
        <begin position="934"/>
        <end position="943"/>
    </location>
</feature>